<reference evidence="3 4" key="1">
    <citation type="submission" date="2021-05" db="EMBL/GenBank/DDBJ databases">
        <title>A Polyphasic approach of four new species of the genus Ohtaekwangia: Ohtaekwangia histidinii sp. nov., Ohtaekwangia cretensis sp. nov., Ohtaekwangia indiensis sp. nov., Ohtaekwangia reichenbachii sp. nov. from diverse environment.</title>
        <authorList>
            <person name="Octaviana S."/>
        </authorList>
    </citation>
    <scope>NUCLEOTIDE SEQUENCE [LARGE SCALE GENOMIC DNA]</scope>
    <source>
        <strain evidence="3 4">PWU5</strain>
    </source>
</reference>
<feature type="chain" id="PRO_5042963315" evidence="2">
    <location>
        <begin position="25"/>
        <end position="287"/>
    </location>
</feature>
<feature type="signal peptide" evidence="2">
    <location>
        <begin position="1"/>
        <end position="24"/>
    </location>
</feature>
<evidence type="ECO:0000256" key="2">
    <source>
        <dbReference type="SAM" id="SignalP"/>
    </source>
</evidence>
<organism evidence="3 4">
    <name type="scientific">Dawidia cretensis</name>
    <dbReference type="NCBI Taxonomy" id="2782350"/>
    <lineage>
        <taxon>Bacteria</taxon>
        <taxon>Pseudomonadati</taxon>
        <taxon>Bacteroidota</taxon>
        <taxon>Cytophagia</taxon>
        <taxon>Cytophagales</taxon>
        <taxon>Chryseotaleaceae</taxon>
        <taxon>Dawidia</taxon>
    </lineage>
</organism>
<keyword evidence="4" id="KW-1185">Reference proteome</keyword>
<accession>A0AAP2E5Q1</accession>
<name>A0AAP2E5Q1_9BACT</name>
<feature type="region of interest" description="Disordered" evidence="1">
    <location>
        <begin position="53"/>
        <end position="77"/>
    </location>
</feature>
<keyword evidence="2" id="KW-0732">Signal</keyword>
<evidence type="ECO:0000313" key="3">
    <source>
        <dbReference type="EMBL" id="MBT1712402.1"/>
    </source>
</evidence>
<protein>
    <submittedName>
        <fullName evidence="3">Uncharacterized protein</fullName>
    </submittedName>
</protein>
<sequence>MKTKNLIRCACIFMSWMLFFSCGGDDKEGLVKDIDPSDANALSQVLVMPDGVDRTSGNLPTPTTTPETPDVEAETPEITSSNGNTFVLVFSYSNVDGNLAGIYVQVAGANSHFDVPVAAGSGSSGQISLPIGIPTNVLEGTFALNFSIYDGDNHVSDVTTAQVDVLKLGSGSLQISLSWNNTSDQDLYVDDPIGTSIHYSYPTSESGGALDRDDTDGYGPENIFWSENAPDGTYTVSVNDYDHTSEPTTFIVTINAPGKSRTFTGTTQGGSTAEVVTITKSGSTYLF</sequence>
<proteinExistence type="predicted"/>
<gene>
    <name evidence="3" type="ORF">KK062_29440</name>
</gene>
<dbReference type="EMBL" id="JAHESE010000065">
    <property type="protein sequence ID" value="MBT1712402.1"/>
    <property type="molecule type" value="Genomic_DNA"/>
</dbReference>
<evidence type="ECO:0000313" key="4">
    <source>
        <dbReference type="Proteomes" id="UP001319080"/>
    </source>
</evidence>
<comment type="caution">
    <text evidence="3">The sequence shown here is derived from an EMBL/GenBank/DDBJ whole genome shotgun (WGS) entry which is preliminary data.</text>
</comment>
<evidence type="ECO:0000256" key="1">
    <source>
        <dbReference type="SAM" id="MobiDB-lite"/>
    </source>
</evidence>
<dbReference type="Gene3D" id="2.60.120.380">
    <property type="match status" value="1"/>
</dbReference>
<dbReference type="PROSITE" id="PS51257">
    <property type="entry name" value="PROKAR_LIPOPROTEIN"/>
    <property type="match status" value="1"/>
</dbReference>
<dbReference type="Proteomes" id="UP001319080">
    <property type="component" value="Unassembled WGS sequence"/>
</dbReference>
<dbReference type="RefSeq" id="WP_254087966.1">
    <property type="nucleotide sequence ID" value="NZ_JAHESE010000065.1"/>
</dbReference>
<dbReference type="AlphaFoldDB" id="A0AAP2E5Q1"/>